<dbReference type="AlphaFoldDB" id="A0A7R8WV12"/>
<proteinExistence type="predicted"/>
<reference evidence="2" key="1">
    <citation type="submission" date="2020-11" db="EMBL/GenBank/DDBJ databases">
        <authorList>
            <person name="Tran Van P."/>
        </authorList>
    </citation>
    <scope>NUCLEOTIDE SEQUENCE</scope>
</reference>
<gene>
    <name evidence="2" type="ORF">CTOB1V02_LOCUS12836</name>
</gene>
<feature type="compositionally biased region" description="Basic and acidic residues" evidence="1">
    <location>
        <begin position="70"/>
        <end position="84"/>
    </location>
</feature>
<evidence type="ECO:0000256" key="1">
    <source>
        <dbReference type="SAM" id="MobiDB-lite"/>
    </source>
</evidence>
<evidence type="ECO:0000313" key="2">
    <source>
        <dbReference type="EMBL" id="CAD7235020.1"/>
    </source>
</evidence>
<name>A0A7R8WV12_9CRUS</name>
<accession>A0A7R8WV12</accession>
<organism evidence="2">
    <name type="scientific">Cyprideis torosa</name>
    <dbReference type="NCBI Taxonomy" id="163714"/>
    <lineage>
        <taxon>Eukaryota</taxon>
        <taxon>Metazoa</taxon>
        <taxon>Ecdysozoa</taxon>
        <taxon>Arthropoda</taxon>
        <taxon>Crustacea</taxon>
        <taxon>Oligostraca</taxon>
        <taxon>Ostracoda</taxon>
        <taxon>Podocopa</taxon>
        <taxon>Podocopida</taxon>
        <taxon>Cytherocopina</taxon>
        <taxon>Cytheroidea</taxon>
        <taxon>Cytherideidae</taxon>
        <taxon>Cyprideis</taxon>
    </lineage>
</organism>
<sequence>MAEATDLSLPTGMASDSSSDSSSSSSSSSDESSDREASPERTSRPPLTLKRPLPIPAEDQGQPPLKKQMHAPDENEAVKADKTDVTLPPKTSVDSVDEEDELEEDGDQSFADDQMAPPKKKR</sequence>
<dbReference type="EMBL" id="OB670836">
    <property type="protein sequence ID" value="CAD7235020.1"/>
    <property type="molecule type" value="Genomic_DNA"/>
</dbReference>
<protein>
    <submittedName>
        <fullName evidence="2">Uncharacterized protein</fullName>
    </submittedName>
</protein>
<feature type="compositionally biased region" description="Basic and acidic residues" evidence="1">
    <location>
        <begin position="32"/>
        <end position="43"/>
    </location>
</feature>
<feature type="compositionally biased region" description="Low complexity" evidence="1">
    <location>
        <begin position="15"/>
        <end position="30"/>
    </location>
</feature>
<feature type="compositionally biased region" description="Acidic residues" evidence="1">
    <location>
        <begin position="95"/>
        <end position="107"/>
    </location>
</feature>
<feature type="region of interest" description="Disordered" evidence="1">
    <location>
        <begin position="1"/>
        <end position="122"/>
    </location>
</feature>